<dbReference type="AlphaFoldDB" id="A0A8J4Q026"/>
<gene>
    <name evidence="10" type="ORF">CYY_002460</name>
</gene>
<sequence>MQFIKQLGSGGFGVCCKYYDPHCDKFYCKKSISVDKIENLSSIIQEGAILSKCNHLNIIKFYENSIENGNYVILMEYAIGGDLSHKLDQQRKILDKHQQQHSFNEIMMIFVQILIGLHYVHQNGIIHKDIKPKNILLQMSDPTTIKNSSSMLMEPGDIIVKIADFGISKKGGDFFSNDIKNTTIDYSSPECLLEKVVTNKTDLWSLGVVLYELVTLKNPKELRKDLDNNFDCIDNFTFKYLLLELLRIDPTKRISAESLIKNSLIQDFIKEHLVDLYHRYNTDISHLVTKDNSDDLLLDYRTLKGIIASVVQDDDLTIDTKYSRSKVMHSESPTLEIGTRDQDNLYIGQDELKELALFIKKGEQFLQESDGVVGKEKPHSTKDSKVYDLEECKNLLLQCVHDDDDNDGEQKQVIGSIESMGQLIEYQRYKKYKHANLDTNYLQVNFNKRNS</sequence>
<evidence type="ECO:0000313" key="10">
    <source>
        <dbReference type="EMBL" id="KAF2076219.1"/>
    </source>
</evidence>
<evidence type="ECO:0000256" key="5">
    <source>
        <dbReference type="ARBA" id="ARBA00022777"/>
    </source>
</evidence>
<dbReference type="SMART" id="SM00220">
    <property type="entry name" value="S_TKc"/>
    <property type="match status" value="1"/>
</dbReference>
<dbReference type="EC" id="2.7.11.1" evidence="1"/>
<evidence type="ECO:0000259" key="9">
    <source>
        <dbReference type="PROSITE" id="PS50011"/>
    </source>
</evidence>
<evidence type="ECO:0000256" key="6">
    <source>
        <dbReference type="ARBA" id="ARBA00022840"/>
    </source>
</evidence>
<dbReference type="InterPro" id="IPR011009">
    <property type="entry name" value="Kinase-like_dom_sf"/>
</dbReference>
<keyword evidence="3" id="KW-0808">Transferase</keyword>
<dbReference type="InterPro" id="IPR008271">
    <property type="entry name" value="Ser/Thr_kinase_AS"/>
</dbReference>
<dbReference type="PROSITE" id="PS00108">
    <property type="entry name" value="PROTEIN_KINASE_ST"/>
    <property type="match status" value="1"/>
</dbReference>
<feature type="domain" description="Protein kinase" evidence="9">
    <location>
        <begin position="1"/>
        <end position="269"/>
    </location>
</feature>
<dbReference type="GO" id="GO:0004674">
    <property type="term" value="F:protein serine/threonine kinase activity"/>
    <property type="evidence" value="ECO:0007669"/>
    <property type="project" value="UniProtKB-KW"/>
</dbReference>
<dbReference type="Proteomes" id="UP000695562">
    <property type="component" value="Unassembled WGS sequence"/>
</dbReference>
<dbReference type="OrthoDB" id="27656at2759"/>
<dbReference type="Pfam" id="PF00069">
    <property type="entry name" value="Pkinase"/>
    <property type="match status" value="1"/>
</dbReference>
<comment type="catalytic activity">
    <reaction evidence="7">
        <text>L-threonyl-[protein] + ATP = O-phospho-L-threonyl-[protein] + ADP + H(+)</text>
        <dbReference type="Rhea" id="RHEA:46608"/>
        <dbReference type="Rhea" id="RHEA-COMP:11060"/>
        <dbReference type="Rhea" id="RHEA-COMP:11605"/>
        <dbReference type="ChEBI" id="CHEBI:15378"/>
        <dbReference type="ChEBI" id="CHEBI:30013"/>
        <dbReference type="ChEBI" id="CHEBI:30616"/>
        <dbReference type="ChEBI" id="CHEBI:61977"/>
        <dbReference type="ChEBI" id="CHEBI:456216"/>
        <dbReference type="EC" id="2.7.11.1"/>
    </reaction>
</comment>
<keyword evidence="11" id="KW-1185">Reference proteome</keyword>
<accession>A0A8J4Q026</accession>
<keyword evidence="2" id="KW-0723">Serine/threonine-protein kinase</keyword>
<dbReference type="Gene3D" id="1.10.510.10">
    <property type="entry name" value="Transferase(Phosphotransferase) domain 1"/>
    <property type="match status" value="1"/>
</dbReference>
<dbReference type="PROSITE" id="PS50011">
    <property type="entry name" value="PROTEIN_KINASE_DOM"/>
    <property type="match status" value="1"/>
</dbReference>
<evidence type="ECO:0000256" key="8">
    <source>
        <dbReference type="ARBA" id="ARBA00048679"/>
    </source>
</evidence>
<dbReference type="PANTHER" id="PTHR44899:SF3">
    <property type="entry name" value="SERINE_THREONINE-PROTEIN KINASE NEK1"/>
    <property type="match status" value="1"/>
</dbReference>
<keyword evidence="6" id="KW-0067">ATP-binding</keyword>
<dbReference type="PANTHER" id="PTHR44899">
    <property type="entry name" value="CAMK FAMILY PROTEIN KINASE"/>
    <property type="match status" value="1"/>
</dbReference>
<evidence type="ECO:0000256" key="7">
    <source>
        <dbReference type="ARBA" id="ARBA00047899"/>
    </source>
</evidence>
<name>A0A8J4Q026_9MYCE</name>
<proteinExistence type="predicted"/>
<dbReference type="InterPro" id="IPR051131">
    <property type="entry name" value="NEK_Ser/Thr_kinase_NIMA"/>
</dbReference>
<evidence type="ECO:0000313" key="11">
    <source>
        <dbReference type="Proteomes" id="UP000695562"/>
    </source>
</evidence>
<comment type="catalytic activity">
    <reaction evidence="8">
        <text>L-seryl-[protein] + ATP = O-phospho-L-seryl-[protein] + ADP + H(+)</text>
        <dbReference type="Rhea" id="RHEA:17989"/>
        <dbReference type="Rhea" id="RHEA-COMP:9863"/>
        <dbReference type="Rhea" id="RHEA-COMP:11604"/>
        <dbReference type="ChEBI" id="CHEBI:15378"/>
        <dbReference type="ChEBI" id="CHEBI:29999"/>
        <dbReference type="ChEBI" id="CHEBI:30616"/>
        <dbReference type="ChEBI" id="CHEBI:83421"/>
        <dbReference type="ChEBI" id="CHEBI:456216"/>
        <dbReference type="EC" id="2.7.11.1"/>
    </reaction>
</comment>
<dbReference type="SUPFAM" id="SSF56112">
    <property type="entry name" value="Protein kinase-like (PK-like)"/>
    <property type="match status" value="1"/>
</dbReference>
<dbReference type="EMBL" id="AJWJ01000068">
    <property type="protein sequence ID" value="KAF2076219.1"/>
    <property type="molecule type" value="Genomic_DNA"/>
</dbReference>
<dbReference type="GO" id="GO:0005524">
    <property type="term" value="F:ATP binding"/>
    <property type="evidence" value="ECO:0007669"/>
    <property type="project" value="UniProtKB-KW"/>
</dbReference>
<protein>
    <recommendedName>
        <fullName evidence="1">non-specific serine/threonine protein kinase</fullName>
        <ecNumber evidence="1">2.7.11.1</ecNumber>
    </recommendedName>
</protein>
<organism evidence="10 11">
    <name type="scientific">Polysphondylium violaceum</name>
    <dbReference type="NCBI Taxonomy" id="133409"/>
    <lineage>
        <taxon>Eukaryota</taxon>
        <taxon>Amoebozoa</taxon>
        <taxon>Evosea</taxon>
        <taxon>Eumycetozoa</taxon>
        <taxon>Dictyostelia</taxon>
        <taxon>Dictyosteliales</taxon>
        <taxon>Dictyosteliaceae</taxon>
        <taxon>Polysphondylium</taxon>
    </lineage>
</organism>
<dbReference type="InterPro" id="IPR000719">
    <property type="entry name" value="Prot_kinase_dom"/>
</dbReference>
<comment type="caution">
    <text evidence="10">The sequence shown here is derived from an EMBL/GenBank/DDBJ whole genome shotgun (WGS) entry which is preliminary data.</text>
</comment>
<evidence type="ECO:0000256" key="2">
    <source>
        <dbReference type="ARBA" id="ARBA00022527"/>
    </source>
</evidence>
<evidence type="ECO:0000256" key="1">
    <source>
        <dbReference type="ARBA" id="ARBA00012513"/>
    </source>
</evidence>
<keyword evidence="4" id="KW-0547">Nucleotide-binding</keyword>
<reference evidence="10" key="1">
    <citation type="submission" date="2020-01" db="EMBL/GenBank/DDBJ databases">
        <title>Development of genomics and gene disruption for Polysphondylium violaceum indicates a role for the polyketide synthase stlB in stalk morphogenesis.</title>
        <authorList>
            <person name="Narita B."/>
            <person name="Kawabe Y."/>
            <person name="Kin K."/>
            <person name="Saito T."/>
            <person name="Gibbs R."/>
            <person name="Kuspa A."/>
            <person name="Muzny D."/>
            <person name="Queller D."/>
            <person name="Richards S."/>
            <person name="Strassman J."/>
            <person name="Sucgang R."/>
            <person name="Worley K."/>
            <person name="Schaap P."/>
        </authorList>
    </citation>
    <scope>NUCLEOTIDE SEQUENCE</scope>
    <source>
        <strain evidence="10">QSvi11</strain>
    </source>
</reference>
<keyword evidence="5" id="KW-0418">Kinase</keyword>
<evidence type="ECO:0000256" key="4">
    <source>
        <dbReference type="ARBA" id="ARBA00022741"/>
    </source>
</evidence>
<evidence type="ECO:0000256" key="3">
    <source>
        <dbReference type="ARBA" id="ARBA00022679"/>
    </source>
</evidence>